<dbReference type="Proteomes" id="UP000011086">
    <property type="component" value="Unassembled WGS sequence"/>
</dbReference>
<accession>A0AA97PLT9</accession>
<sequence length="121" mass="13221">MSAGWGGGLRFGEKQNECEELSRQILENERLPGCIPMGPRKKLARIDWIGSNLGRNAKLTGWVGIPGWNGDGSLEKLSLRTPRHPGQFGWLMAPANLAQPSPGAPQLMMSSELAVEDRTLQ</sequence>
<protein>
    <submittedName>
        <fullName evidence="1">Uncharacterized protein</fullName>
    </submittedName>
</protein>
<dbReference type="EMBL" id="JH793830">
    <property type="protein sequence ID" value="ELQ39377.1"/>
    <property type="molecule type" value="Genomic_DNA"/>
</dbReference>
<proteinExistence type="predicted"/>
<gene>
    <name evidence="1" type="ORF">OOU_Y34scaffold00500g24</name>
</gene>
<dbReference type="AlphaFoldDB" id="A0AA97PLT9"/>
<reference evidence="1" key="1">
    <citation type="journal article" date="2012" name="PLoS Genet.">
        <title>Comparative analysis of the genomes of two field isolates of the rice blast fungus Magnaporthe oryzae.</title>
        <authorList>
            <person name="Xue M."/>
            <person name="Yang J."/>
            <person name="Li Z."/>
            <person name="Hu S."/>
            <person name="Yao N."/>
            <person name="Dean R.A."/>
            <person name="Zhao W."/>
            <person name="Shen M."/>
            <person name="Zhang H."/>
            <person name="Li C."/>
            <person name="Liu L."/>
            <person name="Cao L."/>
            <person name="Xu X."/>
            <person name="Xing Y."/>
            <person name="Hsiang T."/>
            <person name="Zhang Z."/>
            <person name="Xu J.R."/>
            <person name="Peng Y.L."/>
        </authorList>
    </citation>
    <scope>NUCLEOTIDE SEQUENCE</scope>
    <source>
        <strain evidence="1">Y34</strain>
    </source>
</reference>
<name>A0AA97PLT9_PYRO3</name>
<organism evidence="1">
    <name type="scientific">Pyricularia oryzae (strain Y34)</name>
    <name type="common">Rice blast fungus</name>
    <name type="synonym">Magnaporthe oryzae</name>
    <dbReference type="NCBI Taxonomy" id="1143189"/>
    <lineage>
        <taxon>Eukaryota</taxon>
        <taxon>Fungi</taxon>
        <taxon>Dikarya</taxon>
        <taxon>Ascomycota</taxon>
        <taxon>Pezizomycotina</taxon>
        <taxon>Sordariomycetes</taxon>
        <taxon>Sordariomycetidae</taxon>
        <taxon>Magnaporthales</taxon>
        <taxon>Pyriculariaceae</taxon>
        <taxon>Pyricularia</taxon>
    </lineage>
</organism>
<evidence type="ECO:0000313" key="1">
    <source>
        <dbReference type="EMBL" id="ELQ39377.1"/>
    </source>
</evidence>